<feature type="region of interest" description="Disordered" evidence="1">
    <location>
        <begin position="1"/>
        <end position="35"/>
    </location>
</feature>
<gene>
    <name evidence="3" type="ORF">SAMN04488564_104179</name>
</gene>
<dbReference type="EMBL" id="FOYL01000004">
    <property type="protein sequence ID" value="SFR15529.1"/>
    <property type="molecule type" value="Genomic_DNA"/>
</dbReference>
<sequence length="74" mass="7895">MSDAAAPHVRDNAVTATARLKVQSEPGRSPAATDADRLEAMERRALRAIQWIVCSGVLLLTIGAGTLSWAHLTK</sequence>
<evidence type="ECO:0000256" key="2">
    <source>
        <dbReference type="SAM" id="Phobius"/>
    </source>
</evidence>
<dbReference type="AlphaFoldDB" id="A0A1I6ECP5"/>
<protein>
    <submittedName>
        <fullName evidence="3">Uncharacterized protein</fullName>
    </submittedName>
</protein>
<keyword evidence="4" id="KW-1185">Reference proteome</keyword>
<keyword evidence="2" id="KW-0812">Transmembrane</keyword>
<keyword evidence="2" id="KW-1133">Transmembrane helix</keyword>
<organism evidence="3 4">
    <name type="scientific">Lentzea waywayandensis</name>
    <dbReference type="NCBI Taxonomy" id="84724"/>
    <lineage>
        <taxon>Bacteria</taxon>
        <taxon>Bacillati</taxon>
        <taxon>Actinomycetota</taxon>
        <taxon>Actinomycetes</taxon>
        <taxon>Pseudonocardiales</taxon>
        <taxon>Pseudonocardiaceae</taxon>
        <taxon>Lentzea</taxon>
    </lineage>
</organism>
<proteinExistence type="predicted"/>
<name>A0A1I6ECP5_9PSEU</name>
<accession>A0A1I6ECP5</accession>
<reference evidence="4" key="1">
    <citation type="submission" date="2016-10" db="EMBL/GenBank/DDBJ databases">
        <authorList>
            <person name="Varghese N."/>
            <person name="Submissions S."/>
        </authorList>
    </citation>
    <scope>NUCLEOTIDE SEQUENCE [LARGE SCALE GENOMIC DNA]</scope>
    <source>
        <strain evidence="4">DSM 44232</strain>
    </source>
</reference>
<evidence type="ECO:0000313" key="3">
    <source>
        <dbReference type="EMBL" id="SFR15529.1"/>
    </source>
</evidence>
<dbReference type="Proteomes" id="UP000198583">
    <property type="component" value="Unassembled WGS sequence"/>
</dbReference>
<dbReference type="STRING" id="84724.SAMN04488564_104179"/>
<evidence type="ECO:0000313" key="4">
    <source>
        <dbReference type="Proteomes" id="UP000198583"/>
    </source>
</evidence>
<feature type="transmembrane region" description="Helical" evidence="2">
    <location>
        <begin position="51"/>
        <end position="72"/>
    </location>
</feature>
<evidence type="ECO:0000256" key="1">
    <source>
        <dbReference type="SAM" id="MobiDB-lite"/>
    </source>
</evidence>
<keyword evidence="2" id="KW-0472">Membrane</keyword>